<name>A0A1H3PUF4_9FIRM</name>
<organism evidence="3 4">
    <name type="scientific">Proteiniborus ethanoligenes</name>
    <dbReference type="NCBI Taxonomy" id="415015"/>
    <lineage>
        <taxon>Bacteria</taxon>
        <taxon>Bacillati</taxon>
        <taxon>Bacillota</taxon>
        <taxon>Clostridia</taxon>
        <taxon>Eubacteriales</taxon>
        <taxon>Proteiniborus</taxon>
    </lineage>
</organism>
<dbReference type="PANTHER" id="PTHR30143:SF0">
    <property type="entry name" value="2-KETO-4-PENTENOATE HYDRATASE"/>
    <property type="match status" value="1"/>
</dbReference>
<keyword evidence="4" id="KW-1185">Reference proteome</keyword>
<dbReference type="OrthoDB" id="9792137at2"/>
<dbReference type="STRING" id="415015.SAMN05660462_01658"/>
<dbReference type="Gene3D" id="3.90.850.10">
    <property type="entry name" value="Fumarylacetoacetase-like, C-terminal domain"/>
    <property type="match status" value="1"/>
</dbReference>
<dbReference type="PANTHER" id="PTHR30143">
    <property type="entry name" value="ACID HYDRATASE"/>
    <property type="match status" value="1"/>
</dbReference>
<dbReference type="InterPro" id="IPR050772">
    <property type="entry name" value="Hydratase-Decarb/MhpD_sf"/>
</dbReference>
<protein>
    <submittedName>
        <fullName evidence="3">2-keto-4-pentenoate hydratase</fullName>
    </submittedName>
</protein>
<dbReference type="GO" id="GO:0008684">
    <property type="term" value="F:2-oxopent-4-enoate hydratase activity"/>
    <property type="evidence" value="ECO:0007669"/>
    <property type="project" value="TreeGrafter"/>
</dbReference>
<gene>
    <name evidence="3" type="ORF">SAMN05660462_01658</name>
</gene>
<evidence type="ECO:0000259" key="2">
    <source>
        <dbReference type="Pfam" id="PF01557"/>
    </source>
</evidence>
<feature type="domain" description="Fumarylacetoacetase-like C-terminal" evidence="2">
    <location>
        <begin position="101"/>
        <end position="261"/>
    </location>
</feature>
<dbReference type="EMBL" id="FNQE01000016">
    <property type="protein sequence ID" value="SDZ04747.1"/>
    <property type="molecule type" value="Genomic_DNA"/>
</dbReference>
<dbReference type="InterPro" id="IPR011234">
    <property type="entry name" value="Fumarylacetoacetase-like_C"/>
</dbReference>
<dbReference type="InterPro" id="IPR036663">
    <property type="entry name" value="Fumarylacetoacetase_C_sf"/>
</dbReference>
<evidence type="ECO:0000256" key="1">
    <source>
        <dbReference type="ARBA" id="ARBA00023239"/>
    </source>
</evidence>
<dbReference type="RefSeq" id="WP_091729750.1">
    <property type="nucleotide sequence ID" value="NZ_FNQE01000016.1"/>
</dbReference>
<sequence>MDEKLIKDCALEIYNAEKNCSPMGALTDRFSDITIEDAYKIQMAVVDLKLKDGEKIIGKKIGLTNKAIREQIGVHEPDYGIITSSGFVGDGGELDSTTLIAPRIEPEIAFVLKSDLTVDMYPVNNMDIINATLGICPALEVVDSRVKDWKIKIQDTISDSASYARIVLGNRITPLDGLDLRVIGMASYVNGELVTHGSSANVMGNPIEAVTWLTNKLLKYGVELKAGEIILSGSFTPVFSIKKGDSVLAIFDRLGEVSVRVI</sequence>
<proteinExistence type="predicted"/>
<accession>A0A1H3PUF4</accession>
<reference evidence="3 4" key="1">
    <citation type="submission" date="2016-10" db="EMBL/GenBank/DDBJ databases">
        <authorList>
            <person name="de Groot N.N."/>
        </authorList>
    </citation>
    <scope>NUCLEOTIDE SEQUENCE [LARGE SCALE GENOMIC DNA]</scope>
    <source>
        <strain evidence="3 4">DSM 21650</strain>
    </source>
</reference>
<dbReference type="Proteomes" id="UP000198625">
    <property type="component" value="Unassembled WGS sequence"/>
</dbReference>
<dbReference type="SUPFAM" id="SSF56529">
    <property type="entry name" value="FAH"/>
    <property type="match status" value="1"/>
</dbReference>
<dbReference type="AlphaFoldDB" id="A0A1H3PUF4"/>
<evidence type="ECO:0000313" key="4">
    <source>
        <dbReference type="Proteomes" id="UP000198625"/>
    </source>
</evidence>
<evidence type="ECO:0000313" key="3">
    <source>
        <dbReference type="EMBL" id="SDZ04747.1"/>
    </source>
</evidence>
<dbReference type="Pfam" id="PF01557">
    <property type="entry name" value="FAA_hydrolase"/>
    <property type="match status" value="1"/>
</dbReference>
<dbReference type="GO" id="GO:0005737">
    <property type="term" value="C:cytoplasm"/>
    <property type="evidence" value="ECO:0007669"/>
    <property type="project" value="TreeGrafter"/>
</dbReference>
<keyword evidence="1" id="KW-0456">Lyase</keyword>